<evidence type="ECO:0000313" key="3">
    <source>
        <dbReference type="Proteomes" id="UP000050509"/>
    </source>
</evidence>
<proteinExistence type="predicted"/>
<reference evidence="2 3" key="1">
    <citation type="submission" date="2015-09" db="EMBL/GenBank/DDBJ databases">
        <title>Draft genome sequence of Kouleothrix aurantiaca JCM 19913.</title>
        <authorList>
            <person name="Hemp J."/>
        </authorList>
    </citation>
    <scope>NUCLEOTIDE SEQUENCE [LARGE SCALE GENOMIC DNA]</scope>
    <source>
        <strain evidence="2 3">COM-B</strain>
    </source>
</reference>
<dbReference type="PROSITE" id="PS51257">
    <property type="entry name" value="PROKAR_LIPOPROTEIN"/>
    <property type="match status" value="1"/>
</dbReference>
<dbReference type="Proteomes" id="UP000050509">
    <property type="component" value="Unassembled WGS sequence"/>
</dbReference>
<protein>
    <recommendedName>
        <fullName evidence="4">Phosphatidic acid phosphatase type 2/haloperoxidase domain-containing protein</fullName>
    </recommendedName>
</protein>
<evidence type="ECO:0008006" key="4">
    <source>
        <dbReference type="Google" id="ProtNLM"/>
    </source>
</evidence>
<feature type="signal peptide" evidence="1">
    <location>
        <begin position="1"/>
        <end position="21"/>
    </location>
</feature>
<dbReference type="EMBL" id="LJCR01000095">
    <property type="protein sequence ID" value="KPV54196.1"/>
    <property type="molecule type" value="Genomic_DNA"/>
</dbReference>
<dbReference type="AlphaFoldDB" id="A0A0P9D8V0"/>
<name>A0A0P9D8V0_9CHLR</name>
<dbReference type="PANTHER" id="PTHR34599">
    <property type="entry name" value="PEROXIDASE-RELATED"/>
    <property type="match status" value="1"/>
</dbReference>
<organism evidence="2 3">
    <name type="scientific">Kouleothrix aurantiaca</name>
    <dbReference type="NCBI Taxonomy" id="186479"/>
    <lineage>
        <taxon>Bacteria</taxon>
        <taxon>Bacillati</taxon>
        <taxon>Chloroflexota</taxon>
        <taxon>Chloroflexia</taxon>
        <taxon>Chloroflexales</taxon>
        <taxon>Roseiflexineae</taxon>
        <taxon>Roseiflexaceae</taxon>
        <taxon>Kouleothrix</taxon>
    </lineage>
</organism>
<gene>
    <name evidence="2" type="ORF">SE17_05215</name>
</gene>
<feature type="chain" id="PRO_5006156158" description="Phosphatidic acid phosphatase type 2/haloperoxidase domain-containing protein" evidence="1">
    <location>
        <begin position="22"/>
        <end position="503"/>
    </location>
</feature>
<keyword evidence="3" id="KW-1185">Reference proteome</keyword>
<dbReference type="InterPro" id="IPR036938">
    <property type="entry name" value="PAP2/HPO_sf"/>
</dbReference>
<evidence type="ECO:0000256" key="1">
    <source>
        <dbReference type="SAM" id="SignalP"/>
    </source>
</evidence>
<dbReference type="SUPFAM" id="SSF48317">
    <property type="entry name" value="Acid phosphatase/Vanadium-dependent haloperoxidase"/>
    <property type="match status" value="1"/>
</dbReference>
<dbReference type="InterPro" id="IPR052559">
    <property type="entry name" value="V-haloperoxidase"/>
</dbReference>
<accession>A0A0P9D8V0</accession>
<keyword evidence="1" id="KW-0732">Signal</keyword>
<sequence>MFRSPFLIGLLLIALILTGCATDTLAPQAGATAVAIPETPRGPQARAWLIGDGAHLVAQLDQAAALAELTPQSPAVPIAGTTAVISETAISEAQAPMPTARSIVLPPDGSAPPTPVPPAAPASLIPAPAPSDAQAAWAQPVSAWMGLEMDAIARARLTPNRAARDLAILSIALNDSYFVLDAARAQKIEVSEEAMLAAAARQALNASHPSDAAAWQQAHDVAVWMGAWKNHDSVQAVANGIQLGKAVADAVLDRVRGDGATAPQTFDWPESIIPPGQPTPVPPVDRWRPVLPDQPIDPLWGKVRLIGLPSSAELAAAAPPNWDAVGFADTRTAFAAAQHALTDEQRQLARKWAAASGTPTLAGLWFALARGLASGAHLDNRATARVYAALGTTLHNAFVVSWADAYHYLVPRPTNWMHTSDPAWSPVVPAPSAPSYPSDAAVASAAAGDVLAAFFPAQTAQLAAAADEAAHSQVYAGVHWQIDTDAGKEQGHRVGQAMLTLIR</sequence>
<evidence type="ECO:0000313" key="2">
    <source>
        <dbReference type="EMBL" id="KPV54196.1"/>
    </source>
</evidence>
<comment type="caution">
    <text evidence="2">The sequence shown here is derived from an EMBL/GenBank/DDBJ whole genome shotgun (WGS) entry which is preliminary data.</text>
</comment>
<dbReference type="Gene3D" id="1.10.606.20">
    <property type="match status" value="1"/>
</dbReference>
<dbReference type="PANTHER" id="PTHR34599:SF1">
    <property type="entry name" value="PHOSPHATIDIC ACID PHOSPHATASE TYPE 2_HALOPEROXIDASE DOMAIN-CONTAINING PROTEIN"/>
    <property type="match status" value="1"/>
</dbReference>